<organism evidence="5">
    <name type="scientific">Schizophyllum commune (strain H4-8 / FGSC 9210)</name>
    <name type="common">Split gill fungus</name>
    <dbReference type="NCBI Taxonomy" id="578458"/>
    <lineage>
        <taxon>Eukaryota</taxon>
        <taxon>Fungi</taxon>
        <taxon>Dikarya</taxon>
        <taxon>Basidiomycota</taxon>
        <taxon>Agaricomycotina</taxon>
        <taxon>Agaricomycetes</taxon>
        <taxon>Agaricomycetidae</taxon>
        <taxon>Agaricales</taxon>
        <taxon>Schizophyllaceae</taxon>
        <taxon>Schizophyllum</taxon>
    </lineage>
</organism>
<dbReference type="PROSITE" id="PS51762">
    <property type="entry name" value="GH16_2"/>
    <property type="match status" value="1"/>
</dbReference>
<dbReference type="Gene3D" id="2.60.120.200">
    <property type="match status" value="1"/>
</dbReference>
<accession>D8Q6U7</accession>
<name>D8Q6U7_SCHCM</name>
<dbReference type="HOGENOM" id="CLU_019533_1_2_1"/>
<dbReference type="InParanoid" id="D8Q6U7"/>
<dbReference type="InterPro" id="IPR050546">
    <property type="entry name" value="Glycosyl_Hydrlase_16"/>
</dbReference>
<dbReference type="PANTHER" id="PTHR10963">
    <property type="entry name" value="GLYCOSYL HYDROLASE-RELATED"/>
    <property type="match status" value="1"/>
</dbReference>
<feature type="transmembrane region" description="Helical" evidence="2">
    <location>
        <begin position="41"/>
        <end position="64"/>
    </location>
</feature>
<keyword evidence="5" id="KW-1185">Reference proteome</keyword>
<dbReference type="OMA" id="HCTNDAF"/>
<reference evidence="4 5" key="1">
    <citation type="journal article" date="2010" name="Nat. Biotechnol.">
        <title>Genome sequence of the model mushroom Schizophyllum commune.</title>
        <authorList>
            <person name="Ohm R.A."/>
            <person name="de Jong J.F."/>
            <person name="Lugones L.G."/>
            <person name="Aerts A."/>
            <person name="Kothe E."/>
            <person name="Stajich J.E."/>
            <person name="de Vries R.P."/>
            <person name="Record E."/>
            <person name="Levasseur A."/>
            <person name="Baker S.E."/>
            <person name="Bartholomew K.A."/>
            <person name="Coutinho P.M."/>
            <person name="Erdmann S."/>
            <person name="Fowler T.J."/>
            <person name="Gathman A.C."/>
            <person name="Lombard V."/>
            <person name="Henrissat B."/>
            <person name="Knabe N."/>
            <person name="Kuees U."/>
            <person name="Lilly W.W."/>
            <person name="Lindquist E."/>
            <person name="Lucas S."/>
            <person name="Magnuson J.K."/>
            <person name="Piumi F."/>
            <person name="Raudaskoski M."/>
            <person name="Salamov A."/>
            <person name="Schmutz J."/>
            <person name="Schwarze F.W.M.R."/>
            <person name="vanKuyk P.A."/>
            <person name="Horton J.S."/>
            <person name="Grigoriev I.V."/>
            <person name="Woesten H.A.B."/>
        </authorList>
    </citation>
    <scope>NUCLEOTIDE SEQUENCE [LARGE SCALE GENOMIC DNA]</scope>
    <source>
        <strain evidence="5">H4-8 / FGSC 9210</strain>
    </source>
</reference>
<dbReference type="InterPro" id="IPR013320">
    <property type="entry name" value="ConA-like_dom_sf"/>
</dbReference>
<evidence type="ECO:0000256" key="1">
    <source>
        <dbReference type="ARBA" id="ARBA00006865"/>
    </source>
</evidence>
<dbReference type="KEGG" id="scm:SCHCO_02630008"/>
<dbReference type="PANTHER" id="PTHR10963:SF55">
    <property type="entry name" value="GLYCOSIDE HYDROLASE FAMILY 16 PROTEIN"/>
    <property type="match status" value="1"/>
</dbReference>
<protein>
    <submittedName>
        <fullName evidence="4">Glycoside hydrolase family 16 protein</fullName>
    </submittedName>
</protein>
<dbReference type="AlphaFoldDB" id="D8Q6U7"/>
<keyword evidence="2" id="KW-0472">Membrane</keyword>
<dbReference type="InterPro" id="IPR000757">
    <property type="entry name" value="Beta-glucanase-like"/>
</dbReference>
<gene>
    <name evidence="4" type="ORF">SCHCODRAFT_56366</name>
</gene>
<dbReference type="GO" id="GO:0005975">
    <property type="term" value="P:carbohydrate metabolic process"/>
    <property type="evidence" value="ECO:0007669"/>
    <property type="project" value="InterPro"/>
</dbReference>
<evidence type="ECO:0000313" key="5">
    <source>
        <dbReference type="Proteomes" id="UP000007431"/>
    </source>
</evidence>
<dbReference type="OrthoDB" id="4781at2759"/>
<dbReference type="GeneID" id="9587180"/>
<dbReference type="STRING" id="578458.D8Q6U7"/>
<dbReference type="eggNOG" id="ENOG502QRX5">
    <property type="taxonomic scope" value="Eukaryota"/>
</dbReference>
<dbReference type="EMBL" id="GL377307">
    <property type="protein sequence ID" value="EFI95916.1"/>
    <property type="molecule type" value="Genomic_DNA"/>
</dbReference>
<keyword evidence="4" id="KW-0378">Hydrolase</keyword>
<keyword evidence="2" id="KW-1133">Transmembrane helix</keyword>
<dbReference type="Pfam" id="PF00722">
    <property type="entry name" value="Glyco_hydro_16"/>
    <property type="match status" value="1"/>
</dbReference>
<evidence type="ECO:0000313" key="4">
    <source>
        <dbReference type="EMBL" id="EFI95916.1"/>
    </source>
</evidence>
<comment type="similarity">
    <text evidence="1">Belongs to the glycosyl hydrolase 16 family.</text>
</comment>
<sequence>MLSTSVPPLTRAAAPRTKSTLLTDDAVIEKPWLEKRDPLALVAYCITYGIFFLGVIIGGVRCYLDWTHVAVLKGSLCPVVDQSFDGGDSGIFGNDGLFFREVDMSGFGNGQFEMTTSSSKNSFVRDGHLYIMPTLTSDDIGEGAVMDNYVYNLTDCTYNMTHGDSYTSSTGPDDGSSSSHQSDSDFDVDAYLKACSGVSNATAGTVISPVQSARLSTRSSAKIKYGKVDVKAKLPTGDWLWPAIWMLPVNGAYGPWPLSGEIDIMESRGNGPRYKHQGTNYVRGSLNWGPLTWLSSVYKTYGWWTRRIGTYDQDFHTYSLEWTEDFIRIYVDTRLHHMLELKLNEPFWDRGDYPAVVQNGTDSVALENPWVNGTMAAPFDQEFYLILNLAVGGTNGWFPDEDGKPWLDGSETAMRDFIKHKDKWYSTWPESVEDRAFIIDSVKMWQQC</sequence>
<feature type="domain" description="GH16" evidence="3">
    <location>
        <begin position="117"/>
        <end position="448"/>
    </location>
</feature>
<dbReference type="Proteomes" id="UP000007431">
    <property type="component" value="Unassembled WGS sequence"/>
</dbReference>
<dbReference type="GO" id="GO:0004553">
    <property type="term" value="F:hydrolase activity, hydrolyzing O-glycosyl compounds"/>
    <property type="evidence" value="ECO:0007669"/>
    <property type="project" value="InterPro"/>
</dbReference>
<keyword evidence="2" id="KW-0812">Transmembrane</keyword>
<dbReference type="SUPFAM" id="SSF49899">
    <property type="entry name" value="Concanavalin A-like lectins/glucanases"/>
    <property type="match status" value="1"/>
</dbReference>
<proteinExistence type="inferred from homology"/>
<dbReference type="VEuPathDB" id="FungiDB:SCHCODRAFT_02630008"/>
<evidence type="ECO:0000256" key="2">
    <source>
        <dbReference type="SAM" id="Phobius"/>
    </source>
</evidence>
<evidence type="ECO:0000259" key="3">
    <source>
        <dbReference type="PROSITE" id="PS51762"/>
    </source>
</evidence>